<dbReference type="Gramene" id="mRNA:HanXRQr2_Chr13g0582291">
    <property type="protein sequence ID" value="CDS:HanXRQr2_Chr13g0582291.1"/>
    <property type="gene ID" value="HanXRQr2_Chr13g0582291"/>
</dbReference>
<name>A0A9K3H9P8_HELAN</name>
<accession>A0A9K3H9P8</accession>
<sequence>MMAVGGKDHGIEGNAQGMHTDNNGTIMVEWLKEGLPKQRMKLIKNELKQPI</sequence>
<organism evidence="2 3">
    <name type="scientific">Helianthus annuus</name>
    <name type="common">Common sunflower</name>
    <dbReference type="NCBI Taxonomy" id="4232"/>
    <lineage>
        <taxon>Eukaryota</taxon>
        <taxon>Viridiplantae</taxon>
        <taxon>Streptophyta</taxon>
        <taxon>Embryophyta</taxon>
        <taxon>Tracheophyta</taxon>
        <taxon>Spermatophyta</taxon>
        <taxon>Magnoliopsida</taxon>
        <taxon>eudicotyledons</taxon>
        <taxon>Gunneridae</taxon>
        <taxon>Pentapetalae</taxon>
        <taxon>asterids</taxon>
        <taxon>campanulids</taxon>
        <taxon>Asterales</taxon>
        <taxon>Asteraceae</taxon>
        <taxon>Asteroideae</taxon>
        <taxon>Heliantheae alliance</taxon>
        <taxon>Heliantheae</taxon>
        <taxon>Helianthus</taxon>
    </lineage>
</organism>
<gene>
    <name evidence="2" type="ORF">HanXRQr2_Chr13g0582291</name>
</gene>
<evidence type="ECO:0000313" key="3">
    <source>
        <dbReference type="Proteomes" id="UP000215914"/>
    </source>
</evidence>
<evidence type="ECO:0000256" key="1">
    <source>
        <dbReference type="SAM" id="MobiDB-lite"/>
    </source>
</evidence>
<evidence type="ECO:0000313" key="2">
    <source>
        <dbReference type="EMBL" id="KAF5772872.1"/>
    </source>
</evidence>
<dbReference type="AlphaFoldDB" id="A0A9K3H9P8"/>
<reference evidence="2" key="2">
    <citation type="submission" date="2020-06" db="EMBL/GenBank/DDBJ databases">
        <title>Helianthus annuus Genome sequencing and assembly Release 2.</title>
        <authorList>
            <person name="Gouzy J."/>
            <person name="Langlade N."/>
            <person name="Munos S."/>
        </authorList>
    </citation>
    <scope>NUCLEOTIDE SEQUENCE</scope>
    <source>
        <tissue evidence="2">Leaves</tissue>
    </source>
</reference>
<protein>
    <submittedName>
        <fullName evidence="2">Uncharacterized protein</fullName>
    </submittedName>
</protein>
<keyword evidence="3" id="KW-1185">Reference proteome</keyword>
<feature type="compositionally biased region" description="Basic and acidic residues" evidence="1">
    <location>
        <begin position="1"/>
        <end position="11"/>
    </location>
</feature>
<reference evidence="2" key="1">
    <citation type="journal article" date="2017" name="Nature">
        <title>The sunflower genome provides insights into oil metabolism, flowering and Asterid evolution.</title>
        <authorList>
            <person name="Badouin H."/>
            <person name="Gouzy J."/>
            <person name="Grassa C.J."/>
            <person name="Murat F."/>
            <person name="Staton S.E."/>
            <person name="Cottret L."/>
            <person name="Lelandais-Briere C."/>
            <person name="Owens G.L."/>
            <person name="Carrere S."/>
            <person name="Mayjonade B."/>
            <person name="Legrand L."/>
            <person name="Gill N."/>
            <person name="Kane N.C."/>
            <person name="Bowers J.E."/>
            <person name="Hubner S."/>
            <person name="Bellec A."/>
            <person name="Berard A."/>
            <person name="Berges H."/>
            <person name="Blanchet N."/>
            <person name="Boniface M.C."/>
            <person name="Brunel D."/>
            <person name="Catrice O."/>
            <person name="Chaidir N."/>
            <person name="Claudel C."/>
            <person name="Donnadieu C."/>
            <person name="Faraut T."/>
            <person name="Fievet G."/>
            <person name="Helmstetter N."/>
            <person name="King M."/>
            <person name="Knapp S.J."/>
            <person name="Lai Z."/>
            <person name="Le Paslier M.C."/>
            <person name="Lippi Y."/>
            <person name="Lorenzon L."/>
            <person name="Mandel J.R."/>
            <person name="Marage G."/>
            <person name="Marchand G."/>
            <person name="Marquand E."/>
            <person name="Bret-Mestries E."/>
            <person name="Morien E."/>
            <person name="Nambeesan S."/>
            <person name="Nguyen T."/>
            <person name="Pegot-Espagnet P."/>
            <person name="Pouilly N."/>
            <person name="Raftis F."/>
            <person name="Sallet E."/>
            <person name="Schiex T."/>
            <person name="Thomas J."/>
            <person name="Vandecasteele C."/>
            <person name="Vares D."/>
            <person name="Vear F."/>
            <person name="Vautrin S."/>
            <person name="Crespi M."/>
            <person name="Mangin B."/>
            <person name="Burke J.M."/>
            <person name="Salse J."/>
            <person name="Munos S."/>
            <person name="Vincourt P."/>
            <person name="Rieseberg L.H."/>
            <person name="Langlade N.B."/>
        </authorList>
    </citation>
    <scope>NUCLEOTIDE SEQUENCE</scope>
    <source>
        <tissue evidence="2">Leaves</tissue>
    </source>
</reference>
<dbReference type="Proteomes" id="UP000215914">
    <property type="component" value="Unassembled WGS sequence"/>
</dbReference>
<dbReference type="EMBL" id="MNCJ02000328">
    <property type="protein sequence ID" value="KAF5772872.1"/>
    <property type="molecule type" value="Genomic_DNA"/>
</dbReference>
<comment type="caution">
    <text evidence="2">The sequence shown here is derived from an EMBL/GenBank/DDBJ whole genome shotgun (WGS) entry which is preliminary data.</text>
</comment>
<feature type="region of interest" description="Disordered" evidence="1">
    <location>
        <begin position="1"/>
        <end position="20"/>
    </location>
</feature>
<proteinExistence type="predicted"/>